<dbReference type="InterPro" id="IPR017018">
    <property type="entry name" value="UCP033634"/>
</dbReference>
<name>A0ABR8Y1S9_9BACL</name>
<evidence type="ECO:0000313" key="2">
    <source>
        <dbReference type="Proteomes" id="UP000619101"/>
    </source>
</evidence>
<keyword evidence="1" id="KW-0378">Hydrolase</keyword>
<organism evidence="1 2">
    <name type="scientific">Solibacillus faecavium</name>
    <dbReference type="NCBI Taxonomy" id="2762221"/>
    <lineage>
        <taxon>Bacteria</taxon>
        <taxon>Bacillati</taxon>
        <taxon>Bacillota</taxon>
        <taxon>Bacilli</taxon>
        <taxon>Bacillales</taxon>
        <taxon>Caryophanaceae</taxon>
        <taxon>Solibacillus</taxon>
    </lineage>
</organism>
<dbReference type="RefSeq" id="WP_191701226.1">
    <property type="nucleotide sequence ID" value="NZ_JACSPZ010000009.1"/>
</dbReference>
<dbReference type="EMBL" id="JACSPZ010000009">
    <property type="protein sequence ID" value="MBD8038163.1"/>
    <property type="molecule type" value="Genomic_DNA"/>
</dbReference>
<dbReference type="InterPro" id="IPR029058">
    <property type="entry name" value="AB_hydrolase_fold"/>
</dbReference>
<keyword evidence="2" id="KW-1185">Reference proteome</keyword>
<evidence type="ECO:0000313" key="1">
    <source>
        <dbReference type="EMBL" id="MBD8038163.1"/>
    </source>
</evidence>
<reference evidence="1 2" key="1">
    <citation type="submission" date="2020-08" db="EMBL/GenBank/DDBJ databases">
        <title>A Genomic Blueprint of the Chicken Gut Microbiome.</title>
        <authorList>
            <person name="Gilroy R."/>
            <person name="Ravi A."/>
            <person name="Getino M."/>
            <person name="Pursley I."/>
            <person name="Horton D.L."/>
            <person name="Alikhan N.-F."/>
            <person name="Baker D."/>
            <person name="Gharbi K."/>
            <person name="Hall N."/>
            <person name="Watson M."/>
            <person name="Adriaenssens E.M."/>
            <person name="Foster-Nyarko E."/>
            <person name="Jarju S."/>
            <person name="Secka A."/>
            <person name="Antonio M."/>
            <person name="Oren A."/>
            <person name="Chaudhuri R."/>
            <person name="La Ragione R.M."/>
            <person name="Hildebrand F."/>
            <person name="Pallen M.J."/>
        </authorList>
    </citation>
    <scope>NUCLEOTIDE SEQUENCE [LARGE SCALE GENOMIC DNA]</scope>
    <source>
        <strain evidence="1 2">A46</strain>
    </source>
</reference>
<dbReference type="Gene3D" id="3.40.50.1820">
    <property type="entry name" value="alpha/beta hydrolase"/>
    <property type="match status" value="1"/>
</dbReference>
<protein>
    <submittedName>
        <fullName evidence="1">Alpha/beta hydrolase</fullName>
    </submittedName>
</protein>
<accession>A0ABR8Y1S9</accession>
<dbReference type="PIRSF" id="PIRSF033634">
    <property type="entry name" value="UCP033634"/>
    <property type="match status" value="1"/>
</dbReference>
<gene>
    <name evidence="1" type="ORF">H9635_15520</name>
</gene>
<proteinExistence type="predicted"/>
<comment type="caution">
    <text evidence="1">The sequence shown here is derived from an EMBL/GenBank/DDBJ whole genome shotgun (WGS) entry which is preliminary data.</text>
</comment>
<dbReference type="Proteomes" id="UP000619101">
    <property type="component" value="Unassembled WGS sequence"/>
</dbReference>
<dbReference type="SUPFAM" id="SSF53474">
    <property type="entry name" value="alpha/beta-Hydrolases"/>
    <property type="match status" value="1"/>
</dbReference>
<dbReference type="GO" id="GO:0016787">
    <property type="term" value="F:hydrolase activity"/>
    <property type="evidence" value="ECO:0007669"/>
    <property type="project" value="UniProtKB-KW"/>
</dbReference>
<sequence length="214" mass="24329">MFKVKTDSVVGYKEMKIPYTLLSTNEDSKNLVIMLPGAGYSTQAPLFHYSTGVFLNKSSDVLQVNYSYNDKFYDNFSIDEISDAIKHDVRVVIDHVLNDGSYESFCLIGKSLGTIAMSSELKRNIFKEAKAVWLTPLIKREDVFEAMVKAENRGLCFIGDNDQHYNAERYEQIVQNTNIVSTLFPNVNHGLQYENDPVTSIDVLKSVIKEINEF</sequence>